<proteinExistence type="predicted"/>
<dbReference type="OrthoDB" id="695890at2759"/>
<protein>
    <submittedName>
        <fullName evidence="1">Uncharacterized protein</fullName>
    </submittedName>
</protein>
<sequence>MAVSGTVLLFAFRCQKSTQFFTINHNSKSSPQILRSCITLDGKRREKKMKKKKRVHFAEDVVDHPSRNGEDFRRECRKSMRLNHQDCQLENTQNHGKIPANRRALYKGFLRDRVQRTTCSY</sequence>
<evidence type="ECO:0000313" key="1">
    <source>
        <dbReference type="EMBL" id="PIA42454.1"/>
    </source>
</evidence>
<dbReference type="FunCoup" id="A0A2G5DG49">
    <property type="interactions" value="186"/>
</dbReference>
<gene>
    <name evidence="1" type="ORF">AQUCO_02000119v1</name>
</gene>
<organism evidence="1 2">
    <name type="scientific">Aquilegia coerulea</name>
    <name type="common">Rocky mountain columbine</name>
    <dbReference type="NCBI Taxonomy" id="218851"/>
    <lineage>
        <taxon>Eukaryota</taxon>
        <taxon>Viridiplantae</taxon>
        <taxon>Streptophyta</taxon>
        <taxon>Embryophyta</taxon>
        <taxon>Tracheophyta</taxon>
        <taxon>Spermatophyta</taxon>
        <taxon>Magnoliopsida</taxon>
        <taxon>Ranunculales</taxon>
        <taxon>Ranunculaceae</taxon>
        <taxon>Thalictroideae</taxon>
        <taxon>Aquilegia</taxon>
    </lineage>
</organism>
<dbReference type="EMBL" id="KZ305037">
    <property type="protein sequence ID" value="PIA42454.1"/>
    <property type="molecule type" value="Genomic_DNA"/>
</dbReference>
<dbReference type="PANTHER" id="PTHR33564">
    <property type="entry name" value="TRANSMEMBRANE PROTEIN"/>
    <property type="match status" value="1"/>
</dbReference>
<dbReference type="Proteomes" id="UP000230069">
    <property type="component" value="Unassembled WGS sequence"/>
</dbReference>
<accession>A0A2G5DG49</accession>
<dbReference type="PANTHER" id="PTHR33564:SF11">
    <property type="entry name" value="OS06G0604600 PROTEIN"/>
    <property type="match status" value="1"/>
</dbReference>
<dbReference type="InParanoid" id="A0A2G5DG49"/>
<dbReference type="STRING" id="218851.A0A2G5DG49"/>
<evidence type="ECO:0000313" key="2">
    <source>
        <dbReference type="Proteomes" id="UP000230069"/>
    </source>
</evidence>
<dbReference type="AlphaFoldDB" id="A0A2G5DG49"/>
<reference evidence="1 2" key="1">
    <citation type="submission" date="2017-09" db="EMBL/GenBank/DDBJ databases">
        <title>WGS assembly of Aquilegia coerulea Goldsmith.</title>
        <authorList>
            <person name="Hodges S."/>
            <person name="Kramer E."/>
            <person name="Nordborg M."/>
            <person name="Tomkins J."/>
            <person name="Borevitz J."/>
            <person name="Derieg N."/>
            <person name="Yan J."/>
            <person name="Mihaltcheva S."/>
            <person name="Hayes R.D."/>
            <person name="Rokhsar D."/>
        </authorList>
    </citation>
    <scope>NUCLEOTIDE SEQUENCE [LARGE SCALE GENOMIC DNA]</scope>
    <source>
        <strain evidence="2">cv. Goldsmith</strain>
    </source>
</reference>
<name>A0A2G5DG49_AQUCA</name>
<keyword evidence="2" id="KW-1185">Reference proteome</keyword>